<evidence type="ECO:0000256" key="6">
    <source>
        <dbReference type="ARBA" id="ARBA00023027"/>
    </source>
</evidence>
<protein>
    <recommendedName>
        <fullName evidence="10">Amine oxidase domain-containing protein</fullName>
    </recommendedName>
</protein>
<evidence type="ECO:0000256" key="7">
    <source>
        <dbReference type="SAM" id="MobiDB-lite"/>
    </source>
</evidence>
<organism evidence="8 9">
    <name type="scientific">Naegleria fowleri</name>
    <name type="common">Brain eating amoeba</name>
    <dbReference type="NCBI Taxonomy" id="5763"/>
    <lineage>
        <taxon>Eukaryota</taxon>
        <taxon>Discoba</taxon>
        <taxon>Heterolobosea</taxon>
        <taxon>Tetramitia</taxon>
        <taxon>Eutetramitia</taxon>
        <taxon>Vahlkampfiidae</taxon>
        <taxon>Naegleria</taxon>
    </lineage>
</organism>
<keyword evidence="6" id="KW-0520">NAD</keyword>
<accession>A0A6A5BKU5</accession>
<reference evidence="8 9" key="1">
    <citation type="journal article" date="2019" name="Sci. Rep.">
        <title>Nanopore sequencing improves the draft genome of the human pathogenic amoeba Naegleria fowleri.</title>
        <authorList>
            <person name="Liechti N."/>
            <person name="Schurch N."/>
            <person name="Bruggmann R."/>
            <person name="Wittwer M."/>
        </authorList>
    </citation>
    <scope>NUCLEOTIDE SEQUENCE [LARGE SCALE GENOMIC DNA]</scope>
    <source>
        <strain evidence="8 9">ATCC 30894</strain>
    </source>
</reference>
<dbReference type="PANTHER" id="PTHR46091">
    <property type="entry name" value="BLR7054 PROTEIN"/>
    <property type="match status" value="1"/>
</dbReference>
<keyword evidence="9" id="KW-1185">Reference proteome</keyword>
<dbReference type="OrthoDB" id="38045at2759"/>
<dbReference type="SUPFAM" id="SSF51905">
    <property type="entry name" value="FAD/NAD(P)-binding domain"/>
    <property type="match status" value="1"/>
</dbReference>
<evidence type="ECO:0000256" key="4">
    <source>
        <dbReference type="ARBA" id="ARBA00022827"/>
    </source>
</evidence>
<dbReference type="OMA" id="EPWHPGK"/>
<dbReference type="VEuPathDB" id="AmoebaDB:FDP41_005496"/>
<dbReference type="VEuPathDB" id="AmoebaDB:NF0116820"/>
<dbReference type="RefSeq" id="XP_044560215.1">
    <property type="nucleotide sequence ID" value="XM_044709026.1"/>
</dbReference>
<comment type="similarity">
    <text evidence="1">Belongs to the carotenoid/retinoid oxidoreductase family. CrtISO subfamily.</text>
</comment>
<evidence type="ECO:0000313" key="8">
    <source>
        <dbReference type="EMBL" id="KAF0975502.1"/>
    </source>
</evidence>
<proteinExistence type="inferred from homology"/>
<dbReference type="EMBL" id="VFQX01000044">
    <property type="protein sequence ID" value="KAF0975502.1"/>
    <property type="molecule type" value="Genomic_DNA"/>
</dbReference>
<keyword evidence="4" id="KW-0274">FAD</keyword>
<dbReference type="VEuPathDB" id="AmoebaDB:NfTy_066720"/>
<evidence type="ECO:0000256" key="5">
    <source>
        <dbReference type="ARBA" id="ARBA00022857"/>
    </source>
</evidence>
<feature type="region of interest" description="Disordered" evidence="7">
    <location>
        <begin position="61"/>
        <end position="83"/>
    </location>
</feature>
<evidence type="ECO:0000256" key="2">
    <source>
        <dbReference type="ARBA" id="ARBA00022630"/>
    </source>
</evidence>
<dbReference type="Gene3D" id="3.50.50.60">
    <property type="entry name" value="FAD/NAD(P)-binding domain"/>
    <property type="match status" value="2"/>
</dbReference>
<dbReference type="Proteomes" id="UP000444721">
    <property type="component" value="Unassembled WGS sequence"/>
</dbReference>
<dbReference type="GeneID" id="68112714"/>
<evidence type="ECO:0008006" key="10">
    <source>
        <dbReference type="Google" id="ProtNLM"/>
    </source>
</evidence>
<evidence type="ECO:0000256" key="3">
    <source>
        <dbReference type="ARBA" id="ARBA00022729"/>
    </source>
</evidence>
<dbReference type="InterPro" id="IPR052206">
    <property type="entry name" value="Retinol_saturase"/>
</dbReference>
<keyword evidence="5" id="KW-0521">NADP</keyword>
<dbReference type="PANTHER" id="PTHR46091:SF3">
    <property type="entry name" value="AMINE OXIDASE DOMAIN-CONTAINING PROTEIN"/>
    <property type="match status" value="1"/>
</dbReference>
<name>A0A6A5BKU5_NAEFO</name>
<dbReference type="AlphaFoldDB" id="A0A6A5BKU5"/>
<gene>
    <name evidence="8" type="ORF">FDP41_005496</name>
</gene>
<comment type="caution">
    <text evidence="8">The sequence shown here is derived from an EMBL/GenBank/DDBJ whole genome shotgun (WGS) entry which is preliminary data.</text>
</comment>
<dbReference type="InterPro" id="IPR036188">
    <property type="entry name" value="FAD/NAD-bd_sf"/>
</dbReference>
<keyword evidence="2" id="KW-0285">Flavoprotein</keyword>
<dbReference type="Pfam" id="PF13450">
    <property type="entry name" value="NAD_binding_8"/>
    <property type="match status" value="1"/>
</dbReference>
<evidence type="ECO:0000313" key="9">
    <source>
        <dbReference type="Proteomes" id="UP000444721"/>
    </source>
</evidence>
<keyword evidence="3" id="KW-0732">Signal</keyword>
<evidence type="ECO:0000256" key="1">
    <source>
        <dbReference type="ARBA" id="ARBA00005855"/>
    </source>
</evidence>
<sequence>MMQYLVYVCLLLFVGFSLYVTYLFAHMYVIGRYPRNLFTHPIYKQHSETCNASNNNEDNYTSSKFSSNHDHAKQKPPKFNKNPFKKEKLATHYDAIIIGSGISGLSCGSVLSKAGKKVLILEQHKIAGGCLHTFHLRAEENSEKFQFCAGLHYLGKLKGAEAALMDALCEKHIEMMSLDSNFDRVTVMDTSTNETLLDLEIPEGVENYSKKLKETFPNEVDAIDKYMNILQNGFEIVPVVLLKSLPFFFSTCLKYLLAPIFMKTVHTSVAQLVSSLTSNKVLQAVWCYLCVDYVSSPKHTPVYEHLSVKRMFLNGAQIPVKGADDIVESLMKVIRKGGGDIFTNAQVKSLYLKDGRVQGVEMVKDQLLIKAPIVISTVGAFNTFQNLVPPIARSSFGYSNMNYKPSFSSQVVFIGFNKSFDELGIKFQNSFIVTNPDIDGQFDRFMNSNGVLDPKNGIDHPVIIANFRPVGNKVSAILLTFSKYEWFSDWEHQRVTNRSVDYEDLKQSLANRAVELFYEKFPHLHESQCVLNSCSPATFNHYLGCNFGEWSGWKRIVGDDSLIFKWGRPKTNIPGLYLAGQDIFAGGVQGSLMTCLITCGSILHRNLFGDLYEYYYVLQKKPYVTN</sequence>